<keyword evidence="5" id="KW-0998">Cell outer membrane</keyword>
<dbReference type="InterPro" id="IPR039910">
    <property type="entry name" value="D15-like"/>
</dbReference>
<dbReference type="PANTHER" id="PTHR12815">
    <property type="entry name" value="SORTING AND ASSEMBLY MACHINERY SAMM50 PROTEIN FAMILY MEMBER"/>
    <property type="match status" value="1"/>
</dbReference>
<evidence type="ECO:0000256" key="4">
    <source>
        <dbReference type="ARBA" id="ARBA00023136"/>
    </source>
</evidence>
<feature type="region of interest" description="Disordered" evidence="6">
    <location>
        <begin position="388"/>
        <end position="408"/>
    </location>
</feature>
<dbReference type="Proteomes" id="UP000185984">
    <property type="component" value="Unassembled WGS sequence"/>
</dbReference>
<dbReference type="AlphaFoldDB" id="A0A1U7HBH2"/>
<dbReference type="RefSeq" id="WP_073551700.1">
    <property type="nucleotide sequence ID" value="NZ_CAWMVK010000027.1"/>
</dbReference>
<comment type="caution">
    <text evidence="8">The sequence shown here is derived from an EMBL/GenBank/DDBJ whole genome shotgun (WGS) entry which is preliminary data.</text>
</comment>
<accession>A0A1U7HBH2</accession>
<dbReference type="Pfam" id="PF01103">
    <property type="entry name" value="Omp85"/>
    <property type="match status" value="1"/>
</dbReference>
<dbReference type="InterPro" id="IPR010827">
    <property type="entry name" value="BamA/TamA_POTRA"/>
</dbReference>
<dbReference type="PROSITE" id="PS51779">
    <property type="entry name" value="POTRA"/>
    <property type="match status" value="1"/>
</dbReference>
<dbReference type="PANTHER" id="PTHR12815:SF47">
    <property type="entry name" value="TRANSLOCATION AND ASSEMBLY MODULE SUBUNIT TAMA"/>
    <property type="match status" value="1"/>
</dbReference>
<reference evidence="8 9" key="1">
    <citation type="submission" date="2016-11" db="EMBL/GenBank/DDBJ databases">
        <title>Draft Genome Sequences of Nine Cyanobacterial Strains from Diverse Habitats.</title>
        <authorList>
            <person name="Zhu T."/>
            <person name="Hou S."/>
            <person name="Lu X."/>
            <person name="Hess W.R."/>
        </authorList>
    </citation>
    <scope>NUCLEOTIDE SEQUENCE [LARGE SCALE GENOMIC DNA]</scope>
    <source>
        <strain evidence="8 9">5.2 s.c.1</strain>
    </source>
</reference>
<evidence type="ECO:0000313" key="8">
    <source>
        <dbReference type="EMBL" id="OKH20875.1"/>
    </source>
</evidence>
<evidence type="ECO:0000259" key="7">
    <source>
        <dbReference type="PROSITE" id="PS51779"/>
    </source>
</evidence>
<proteinExistence type="predicted"/>
<evidence type="ECO:0000256" key="5">
    <source>
        <dbReference type="ARBA" id="ARBA00023237"/>
    </source>
</evidence>
<keyword evidence="2" id="KW-0812">Transmembrane</keyword>
<protein>
    <recommendedName>
        <fullName evidence="7">POTRA domain-containing protein</fullName>
    </recommendedName>
</protein>
<evidence type="ECO:0000256" key="2">
    <source>
        <dbReference type="ARBA" id="ARBA00022692"/>
    </source>
</evidence>
<gene>
    <name evidence="8" type="ORF">NIES1031_22685</name>
</gene>
<comment type="subcellular location">
    <subcellularLocation>
        <location evidence="1">Membrane</location>
    </subcellularLocation>
</comment>
<dbReference type="InterPro" id="IPR034746">
    <property type="entry name" value="POTRA"/>
</dbReference>
<keyword evidence="9" id="KW-1185">Reference proteome</keyword>
<evidence type="ECO:0000256" key="6">
    <source>
        <dbReference type="SAM" id="MobiDB-lite"/>
    </source>
</evidence>
<organism evidence="8 9">
    <name type="scientific">Chroogloeocystis siderophila 5.2 s.c.1</name>
    <dbReference type="NCBI Taxonomy" id="247279"/>
    <lineage>
        <taxon>Bacteria</taxon>
        <taxon>Bacillati</taxon>
        <taxon>Cyanobacteriota</taxon>
        <taxon>Cyanophyceae</taxon>
        <taxon>Oscillatoriophycideae</taxon>
        <taxon>Chroococcales</taxon>
        <taxon>Chroococcaceae</taxon>
        <taxon>Chroogloeocystis</taxon>
    </lineage>
</organism>
<sequence length="649" mass="70519">MRSNTAIYTLIGLTAIELIYTSLATASPQVVPSSDVQYYQEYQNAVVIRTSESTSNSTRVATTLQQLPAARNELFVTATDVQIVGASEELQQIARNAIKTRVGGETSESQLQQDVAAILATNLFNNATVSSNPTATGLNVVFQVEPVVVRSLQLANAKALPQNVAIERIKLQIGNPISPTALSQSVEQINEWYAQNGYTLARVIAIRPNPQGVLTLEVAEGLINDVKFRFSDEDGRFVDDQGKPIQGRTQPDFLRRELHVKPGQVFREETVKQDLQQLYQLGLFQNVRVALEGDATKVDVIYDLTEAPARAANLGGGYNDDSGLFATVSYKDFNFSGVNDSIGADIQISRRDIQFDTNFTSPYRASNPDRFGYQVNAFRRRGISQTFDGDVSLPNDDRPREGQFGGSVTLQRPIDDWQASMGLNYKRTSIRDRAGNISPQDELGNPLTLSGTGIDDLTTISFTATRDFRNNLINPTEGSVLSLSAEQSIPIGQGAISMSRLRANYSQYVPVDLVGSDRDSEVFAFNVQGGTTIGDLPPYEAFNLGGLNSVRGYGIGEVGSGRSFVLASAEYRFPILDFLGGVVFADFASDLGSGDTVLGEPAVVRDKPGTGFGYGAGVRVNSPIGLIRADFGFNDQGESRVQFGFGHRF</sequence>
<dbReference type="Pfam" id="PF07244">
    <property type="entry name" value="POTRA"/>
    <property type="match status" value="1"/>
</dbReference>
<evidence type="ECO:0000313" key="9">
    <source>
        <dbReference type="Proteomes" id="UP000185984"/>
    </source>
</evidence>
<keyword evidence="4" id="KW-0472">Membrane</keyword>
<dbReference type="STRING" id="247279.NIES1031_22685"/>
<dbReference type="GO" id="GO:0019867">
    <property type="term" value="C:outer membrane"/>
    <property type="evidence" value="ECO:0007669"/>
    <property type="project" value="InterPro"/>
</dbReference>
<name>A0A1U7HBH2_9CHRO</name>
<dbReference type="OrthoDB" id="9776356at2"/>
<feature type="domain" description="POTRA" evidence="7">
    <location>
        <begin position="147"/>
        <end position="221"/>
    </location>
</feature>
<dbReference type="Pfam" id="PF08479">
    <property type="entry name" value="POTRA_2"/>
    <property type="match status" value="1"/>
</dbReference>
<evidence type="ECO:0000256" key="1">
    <source>
        <dbReference type="ARBA" id="ARBA00004370"/>
    </source>
</evidence>
<keyword evidence="3" id="KW-0732">Signal</keyword>
<dbReference type="Gene3D" id="2.40.160.50">
    <property type="entry name" value="membrane protein fhac: a member of the omp85/tpsb transporter family"/>
    <property type="match status" value="1"/>
</dbReference>
<dbReference type="InterPro" id="IPR013686">
    <property type="entry name" value="Polypept-transport_assoc_ShlB"/>
</dbReference>
<dbReference type="Gene3D" id="3.10.20.310">
    <property type="entry name" value="membrane protein fhac"/>
    <property type="match status" value="3"/>
</dbReference>
<dbReference type="EMBL" id="MRCC01000033">
    <property type="protein sequence ID" value="OKH20875.1"/>
    <property type="molecule type" value="Genomic_DNA"/>
</dbReference>
<evidence type="ECO:0000256" key="3">
    <source>
        <dbReference type="ARBA" id="ARBA00022729"/>
    </source>
</evidence>
<dbReference type="InterPro" id="IPR000184">
    <property type="entry name" value="Bac_surfAg_D15"/>
</dbReference>